<dbReference type="STRING" id="1076935.U4LBA9"/>
<protein>
    <recommendedName>
        <fullName evidence="3">Fe2OG dioxygenase domain-containing protein</fullName>
    </recommendedName>
</protein>
<accession>U4LBA9</accession>
<dbReference type="PROSITE" id="PS51471">
    <property type="entry name" value="FE2OG_OXY"/>
    <property type="match status" value="1"/>
</dbReference>
<evidence type="ECO:0000313" key="4">
    <source>
        <dbReference type="EMBL" id="CCX16891.1"/>
    </source>
</evidence>
<dbReference type="OMA" id="GMPYKYV"/>
<organism evidence="4 5">
    <name type="scientific">Pyronema omphalodes (strain CBS 100304)</name>
    <name type="common">Pyronema confluens</name>
    <dbReference type="NCBI Taxonomy" id="1076935"/>
    <lineage>
        <taxon>Eukaryota</taxon>
        <taxon>Fungi</taxon>
        <taxon>Dikarya</taxon>
        <taxon>Ascomycota</taxon>
        <taxon>Pezizomycotina</taxon>
        <taxon>Pezizomycetes</taxon>
        <taxon>Pezizales</taxon>
        <taxon>Pyronemataceae</taxon>
        <taxon>Pyronema</taxon>
    </lineage>
</organism>
<dbReference type="OrthoDB" id="2163491at2759"/>
<dbReference type="Gene3D" id="2.30.280.10">
    <property type="entry name" value="SRA-YDG"/>
    <property type="match status" value="1"/>
</dbReference>
<dbReference type="GO" id="GO:0006307">
    <property type="term" value="P:DNA alkylation repair"/>
    <property type="evidence" value="ECO:0007669"/>
    <property type="project" value="TreeGrafter"/>
</dbReference>
<dbReference type="GO" id="GO:0035516">
    <property type="term" value="F:broad specificity oxidative DNA demethylase activity"/>
    <property type="evidence" value="ECO:0007669"/>
    <property type="project" value="TreeGrafter"/>
</dbReference>
<dbReference type="SUPFAM" id="SSF88697">
    <property type="entry name" value="PUA domain-like"/>
    <property type="match status" value="1"/>
</dbReference>
<dbReference type="SUPFAM" id="SSF51197">
    <property type="entry name" value="Clavaminate synthase-like"/>
    <property type="match status" value="1"/>
</dbReference>
<feature type="region of interest" description="Disordered" evidence="2">
    <location>
        <begin position="1"/>
        <end position="20"/>
    </location>
</feature>
<evidence type="ECO:0000256" key="2">
    <source>
        <dbReference type="SAM" id="MobiDB-lite"/>
    </source>
</evidence>
<dbReference type="PANTHER" id="PTHR31573:SF4">
    <property type="entry name" value="FE2OG DIOXYGENASE DOMAIN-CONTAINING PROTEIN"/>
    <property type="match status" value="1"/>
</dbReference>
<dbReference type="eggNOG" id="ENOG502RXDU">
    <property type="taxonomic scope" value="Eukaryota"/>
</dbReference>
<dbReference type="InterPro" id="IPR015947">
    <property type="entry name" value="PUA-like_sf"/>
</dbReference>
<evidence type="ECO:0000259" key="3">
    <source>
        <dbReference type="PROSITE" id="PS51471"/>
    </source>
</evidence>
<dbReference type="InterPro" id="IPR036987">
    <property type="entry name" value="SRA-YDG_sf"/>
</dbReference>
<evidence type="ECO:0000313" key="5">
    <source>
        <dbReference type="Proteomes" id="UP000018144"/>
    </source>
</evidence>
<dbReference type="GO" id="GO:0051747">
    <property type="term" value="F:cytosine C-5 DNA demethylase activity"/>
    <property type="evidence" value="ECO:0007669"/>
    <property type="project" value="TreeGrafter"/>
</dbReference>
<proteinExistence type="predicted"/>
<reference evidence="4 5" key="1">
    <citation type="journal article" date="2013" name="PLoS Genet.">
        <title>The genome and development-dependent transcriptomes of Pyronema confluens: a window into fungal evolution.</title>
        <authorList>
            <person name="Traeger S."/>
            <person name="Altegoer F."/>
            <person name="Freitag M."/>
            <person name="Gabaldon T."/>
            <person name="Kempken F."/>
            <person name="Kumar A."/>
            <person name="Marcet-Houben M."/>
            <person name="Poggeler S."/>
            <person name="Stajich J.E."/>
            <person name="Nowrousian M."/>
        </authorList>
    </citation>
    <scope>NUCLEOTIDE SEQUENCE [LARGE SCALE GENOMIC DNA]</scope>
    <source>
        <strain evidence="5">CBS 100304</strain>
        <tissue evidence="4">Vegetative mycelium</tissue>
    </source>
</reference>
<dbReference type="InterPro" id="IPR037151">
    <property type="entry name" value="AlkB-like_sf"/>
</dbReference>
<feature type="binding site" evidence="1">
    <location>
        <position position="683"/>
    </location>
    <ligand>
        <name>2-oxoglutarate</name>
        <dbReference type="ChEBI" id="CHEBI:16810"/>
    </ligand>
</feature>
<dbReference type="GO" id="GO:0008198">
    <property type="term" value="F:ferrous iron binding"/>
    <property type="evidence" value="ECO:0007669"/>
    <property type="project" value="TreeGrafter"/>
</dbReference>
<dbReference type="EMBL" id="HF936535">
    <property type="protein sequence ID" value="CCX16891.1"/>
    <property type="molecule type" value="Genomic_DNA"/>
</dbReference>
<dbReference type="InterPro" id="IPR005123">
    <property type="entry name" value="Oxoglu/Fe-dep_dioxygenase_dom"/>
</dbReference>
<dbReference type="Proteomes" id="UP000018144">
    <property type="component" value="Unassembled WGS sequence"/>
</dbReference>
<gene>
    <name evidence="4" type="ORF">PCON_03682</name>
</gene>
<feature type="domain" description="Fe2OG dioxygenase" evidence="3">
    <location>
        <begin position="665"/>
        <end position="764"/>
    </location>
</feature>
<dbReference type="InterPro" id="IPR027450">
    <property type="entry name" value="AlkB-like"/>
</dbReference>
<dbReference type="PANTHER" id="PTHR31573">
    <property type="entry name" value="ALPHA-KETOGLUTARATE-DEPENDENT DIOXYGENASE ALKB HOMOLOG 2"/>
    <property type="match status" value="1"/>
</dbReference>
<keyword evidence="5" id="KW-1185">Reference proteome</keyword>
<evidence type="ECO:0000256" key="1">
    <source>
        <dbReference type="PIRSR" id="PIRSR632852-1"/>
    </source>
</evidence>
<dbReference type="InterPro" id="IPR032852">
    <property type="entry name" value="ALKBH2"/>
</dbReference>
<dbReference type="Pfam" id="PF13532">
    <property type="entry name" value="2OG-FeII_Oxy_2"/>
    <property type="match status" value="1"/>
</dbReference>
<sequence>MSFQNASYGGNVPQARTPSDSSELDVFWNRFDRDISPLSDISSDNLPVHTSQHDKTVSASHVADMQQDITMAEPATAPISTTTIYEAIPYTQLPDRGYSIPAGDGSITRQRSMQMSMMGPIAQALQRPTIILQQSATECMSQAPHAPTSTVAALFNNVPRAPADIKYKPSLVVKLKASPLLPATFLPNSPDCQPKRKAQYTKRAKAIAPAQLPILQSPKPEPVGGPSIWAEMRQELCEAFPFFRSYQGGLYCHNGVARGVLLDSVASDRDICGDRVIVTHSGGKSTQNAETGVRSLAEDQTVDDVRIKALRNNLLCKFPIAIVVGDKYTSIETRVPHRYNVLDWFKVTHAWAEKDSFSGLIRWKFRYEKLDFQRTGWWARAEAVPNKLCILEDICRACGKQFPHVYRNSFICFNAQCPAFFKLRDHGYKDADNVDLQYTEEFLNAETPGWEHFSKPPTDLNPETFSLPVVDGKVDLDFVSRKAWKGWCCSRCGRLNSKNFWNRWQCANTACSYTFTARVTRVFTPLDLADDHRPLYTGYPIIEDEFSPEIGMHRSTREGYTVMTYDLPRGGRVTHMVANLSANAQAGGADWLLMEYQTAGIPFERYLMNVAGGTSYTAHYTHNVGAQYKYVASQPTVTFEEAHPVVRAACDLLKGRVNWMHPEVDFNEILSVGYLEDQAMNYHQDGEKGLGPTVASISLGCPAEMCFRVKKTGNGKISKPCLKLMLHHGDIMIMHGADIQRVYEHAAKPLGKFRIAATARWIDSEEHLGTAKPTTKTKVPSALKIESPAVAPNTTMTHLNTSNPVPAVKAYFRNDMDWDASMIFGDVPETVSTAHVTGWIHYDPKNPDQ</sequence>
<name>U4LBA9_PYROM</name>
<dbReference type="AlphaFoldDB" id="U4LBA9"/>
<feature type="binding site" evidence="1">
    <location>
        <position position="674"/>
    </location>
    <ligand>
        <name>2-oxoglutarate</name>
        <dbReference type="ChEBI" id="CHEBI:16810"/>
    </ligand>
</feature>
<dbReference type="Gene3D" id="2.60.120.590">
    <property type="entry name" value="Alpha-ketoglutarate-dependent dioxygenase AlkB-like"/>
    <property type="match status" value="1"/>
</dbReference>